<comment type="similarity">
    <text evidence="6">Belongs to the binding-protein-dependent transport system permease family.</text>
</comment>
<feature type="transmembrane region" description="Helical" evidence="6">
    <location>
        <begin position="125"/>
        <end position="156"/>
    </location>
</feature>
<dbReference type="RefSeq" id="WP_349805481.1">
    <property type="nucleotide sequence ID" value="NZ_JBEGDP010000030.1"/>
</dbReference>
<dbReference type="SUPFAM" id="SSF161098">
    <property type="entry name" value="MetI-like"/>
    <property type="match status" value="1"/>
</dbReference>
<evidence type="ECO:0000256" key="7">
    <source>
        <dbReference type="SAM" id="MobiDB-lite"/>
    </source>
</evidence>
<evidence type="ECO:0000256" key="5">
    <source>
        <dbReference type="ARBA" id="ARBA00023136"/>
    </source>
</evidence>
<proteinExistence type="inferred from homology"/>
<evidence type="ECO:0000259" key="8">
    <source>
        <dbReference type="PROSITE" id="PS50928"/>
    </source>
</evidence>
<gene>
    <name evidence="9" type="ORF">V6R90_17980</name>
</gene>
<dbReference type="InterPro" id="IPR035906">
    <property type="entry name" value="MetI-like_sf"/>
</dbReference>
<dbReference type="PROSITE" id="PS50928">
    <property type="entry name" value="ABC_TM1"/>
    <property type="match status" value="1"/>
</dbReference>
<evidence type="ECO:0000256" key="1">
    <source>
        <dbReference type="ARBA" id="ARBA00004141"/>
    </source>
</evidence>
<keyword evidence="5 6" id="KW-0472">Membrane</keyword>
<keyword evidence="4 6" id="KW-1133">Transmembrane helix</keyword>
<accession>A0ABV1P351</accession>
<reference evidence="9 10" key="1">
    <citation type="submission" date="2024-02" db="EMBL/GenBank/DDBJ databases">
        <title>Full genome sequence of Nocardioides kribbensis.</title>
        <authorList>
            <person name="Poletto B.L."/>
            <person name="Silva G."/>
            <person name="Galante D."/>
            <person name="Campos K.R."/>
            <person name="Santos M.B.N."/>
            <person name="Sacchi C.T."/>
        </authorList>
    </citation>
    <scope>NUCLEOTIDE SEQUENCE [LARGE SCALE GENOMIC DNA]</scope>
    <source>
        <strain evidence="9 10">O4R</strain>
    </source>
</reference>
<dbReference type="EMBL" id="JBEGDP010000030">
    <property type="protein sequence ID" value="MEQ7849169.1"/>
    <property type="molecule type" value="Genomic_DNA"/>
</dbReference>
<dbReference type="CDD" id="cd06261">
    <property type="entry name" value="TM_PBP2"/>
    <property type="match status" value="1"/>
</dbReference>
<organism evidence="9 10">
    <name type="scientific">Nocardioides kribbensis</name>
    <dbReference type="NCBI Taxonomy" id="305517"/>
    <lineage>
        <taxon>Bacteria</taxon>
        <taxon>Bacillati</taxon>
        <taxon>Actinomycetota</taxon>
        <taxon>Actinomycetes</taxon>
        <taxon>Propionibacteriales</taxon>
        <taxon>Nocardioidaceae</taxon>
        <taxon>Nocardioides</taxon>
    </lineage>
</organism>
<feature type="region of interest" description="Disordered" evidence="7">
    <location>
        <begin position="1"/>
        <end position="27"/>
    </location>
</feature>
<evidence type="ECO:0000256" key="2">
    <source>
        <dbReference type="ARBA" id="ARBA00022448"/>
    </source>
</evidence>
<keyword evidence="2 6" id="KW-0813">Transport</keyword>
<keyword evidence="3 6" id="KW-0812">Transmembrane</keyword>
<comment type="caution">
    <text evidence="9">The sequence shown here is derived from an EMBL/GenBank/DDBJ whole genome shotgun (WGS) entry which is preliminary data.</text>
</comment>
<sequence>MSATSAATASAGATVDPTGEAPPAKRRGRRLDPEMLLLLVLPPVLVALAFGAWVVWRQTADLDSVEQSQLAWSTVTSLMVEHVKLTAVAGLLVVAVAVPLGIALTRGRLKAASPVVVGLANAGQAAPAVGLIVLLALWLGFGFGTAIIALVVYGVLPVLRNTIVGLQGVDPTLVEAGRGIGMTSASVLLRVELPLALPVIMSGVRTALVLIVGTAALATFINAGGLGAMIVAGINLFRYSLVVSGALLVALLALLVEWLGRVLEFVARPKGV</sequence>
<dbReference type="Gene3D" id="1.10.3720.10">
    <property type="entry name" value="MetI-like"/>
    <property type="match status" value="1"/>
</dbReference>
<evidence type="ECO:0000313" key="9">
    <source>
        <dbReference type="EMBL" id="MEQ7849169.1"/>
    </source>
</evidence>
<evidence type="ECO:0000313" key="10">
    <source>
        <dbReference type="Proteomes" id="UP001482520"/>
    </source>
</evidence>
<feature type="transmembrane region" description="Helical" evidence="6">
    <location>
        <begin position="35"/>
        <end position="56"/>
    </location>
</feature>
<dbReference type="PANTHER" id="PTHR30177:SF4">
    <property type="entry name" value="OSMOPROTECTANT IMPORT PERMEASE PROTEIN OSMW"/>
    <property type="match status" value="1"/>
</dbReference>
<evidence type="ECO:0000256" key="3">
    <source>
        <dbReference type="ARBA" id="ARBA00022692"/>
    </source>
</evidence>
<feature type="transmembrane region" description="Helical" evidence="6">
    <location>
        <begin position="236"/>
        <end position="260"/>
    </location>
</feature>
<evidence type="ECO:0000256" key="4">
    <source>
        <dbReference type="ARBA" id="ARBA00022989"/>
    </source>
</evidence>
<feature type="domain" description="ABC transmembrane type-1" evidence="8">
    <location>
        <begin position="79"/>
        <end position="260"/>
    </location>
</feature>
<protein>
    <submittedName>
        <fullName evidence="9">ABC transporter permease</fullName>
    </submittedName>
</protein>
<keyword evidence="10" id="KW-1185">Reference proteome</keyword>
<feature type="transmembrane region" description="Helical" evidence="6">
    <location>
        <begin position="207"/>
        <end position="230"/>
    </location>
</feature>
<evidence type="ECO:0000256" key="6">
    <source>
        <dbReference type="RuleBase" id="RU363032"/>
    </source>
</evidence>
<comment type="subcellular location">
    <subcellularLocation>
        <location evidence="6">Cell membrane</location>
        <topology evidence="6">Multi-pass membrane protein</topology>
    </subcellularLocation>
    <subcellularLocation>
        <location evidence="1">Membrane</location>
        <topology evidence="1">Multi-pass membrane protein</topology>
    </subcellularLocation>
</comment>
<dbReference type="Proteomes" id="UP001482520">
    <property type="component" value="Unassembled WGS sequence"/>
</dbReference>
<name>A0ABV1P351_9ACTN</name>
<dbReference type="InterPro" id="IPR000515">
    <property type="entry name" value="MetI-like"/>
</dbReference>
<dbReference type="PANTHER" id="PTHR30177">
    <property type="entry name" value="GLYCINE BETAINE/L-PROLINE TRANSPORT SYSTEM PERMEASE PROTEIN PROW"/>
    <property type="match status" value="1"/>
</dbReference>
<feature type="transmembrane region" description="Helical" evidence="6">
    <location>
        <begin position="85"/>
        <end position="104"/>
    </location>
</feature>
<dbReference type="InterPro" id="IPR051204">
    <property type="entry name" value="ABC_transp_perm/SBD"/>
</dbReference>
<dbReference type="Pfam" id="PF00528">
    <property type="entry name" value="BPD_transp_1"/>
    <property type="match status" value="1"/>
</dbReference>
<feature type="compositionally biased region" description="Low complexity" evidence="7">
    <location>
        <begin position="1"/>
        <end position="14"/>
    </location>
</feature>